<dbReference type="GO" id="GO:0006508">
    <property type="term" value="P:proteolysis"/>
    <property type="evidence" value="ECO:0007669"/>
    <property type="project" value="UniProtKB-KW"/>
</dbReference>
<keyword evidence="1" id="KW-0645">Protease</keyword>
<reference evidence="2" key="1">
    <citation type="submission" date="2018-06" db="EMBL/GenBank/DDBJ databases">
        <title>Description of Blautia argi sp. nov., a new anaerobic isolated from dog feces.</title>
        <authorList>
            <person name="Chang Y.-H."/>
            <person name="Paek J."/>
            <person name="Shin Y."/>
        </authorList>
    </citation>
    <scope>NUCLEOTIDE SEQUENCE [LARGE SCALE GENOMIC DNA]</scope>
    <source>
        <strain evidence="2">KCTC 15426</strain>
    </source>
</reference>
<accession>A0A2Z4UEP4</accession>
<dbReference type="EMBL" id="CP030280">
    <property type="protein sequence ID" value="AWY99535.1"/>
    <property type="molecule type" value="Genomic_DNA"/>
</dbReference>
<dbReference type="InterPro" id="IPR023430">
    <property type="entry name" value="Pept_HybD-like_dom_sf"/>
</dbReference>
<organism evidence="1 2">
    <name type="scientific">Blautia argi</name>
    <dbReference type="NCBI Taxonomy" id="1912897"/>
    <lineage>
        <taxon>Bacteria</taxon>
        <taxon>Bacillati</taxon>
        <taxon>Bacillota</taxon>
        <taxon>Clostridia</taxon>
        <taxon>Lachnospirales</taxon>
        <taxon>Lachnospiraceae</taxon>
        <taxon>Blautia</taxon>
    </lineage>
</organism>
<name>A0A2Z4UEP4_9FIRM</name>
<dbReference type="KEGG" id="blau:DQQ01_14200"/>
<gene>
    <name evidence="1" type="primary">yyaC</name>
    <name evidence="1" type="ORF">DQQ01_14200</name>
</gene>
<keyword evidence="2" id="KW-1185">Reference proteome</keyword>
<sequence>MQNQTYYIENKNTGADTRLGTILFDLFSSCEKNFSELVILCIGSDRITGDSLGPLVGHSLSRFSLAHTCIYGTLTRPVHALNLNETAEMLDKRHPDSLILAIDASLGSKKHLGFLTVSPTALKPGLGVRKKLTPVGDISITGIVNVSGTFDNFLLQTTRLATVVQLADSIVSGILLAHHQYFAPRFFPAVPSFQRSEERTRNFAKFAPLSAAATSLPKGRT</sequence>
<dbReference type="NCBIfam" id="TIGR02841">
    <property type="entry name" value="spore_YyaC"/>
    <property type="match status" value="1"/>
</dbReference>
<evidence type="ECO:0000313" key="2">
    <source>
        <dbReference type="Proteomes" id="UP000250003"/>
    </source>
</evidence>
<dbReference type="InterPro" id="IPR009665">
    <property type="entry name" value="YyaC"/>
</dbReference>
<protein>
    <submittedName>
        <fullName evidence="1">Spore protease YyaC</fullName>
    </submittedName>
</protein>
<keyword evidence="1" id="KW-0378">Hydrolase</keyword>
<dbReference type="Pfam" id="PF06866">
    <property type="entry name" value="DUF1256"/>
    <property type="match status" value="1"/>
</dbReference>
<dbReference type="OrthoDB" id="9815953at2"/>
<proteinExistence type="predicted"/>
<dbReference type="GO" id="GO:0008233">
    <property type="term" value="F:peptidase activity"/>
    <property type="evidence" value="ECO:0007669"/>
    <property type="project" value="UniProtKB-KW"/>
</dbReference>
<dbReference type="SUPFAM" id="SSF53163">
    <property type="entry name" value="HybD-like"/>
    <property type="match status" value="1"/>
</dbReference>
<dbReference type="AlphaFoldDB" id="A0A2Z4UEP4"/>
<dbReference type="Proteomes" id="UP000250003">
    <property type="component" value="Chromosome"/>
</dbReference>
<evidence type="ECO:0000313" key="1">
    <source>
        <dbReference type="EMBL" id="AWY99535.1"/>
    </source>
</evidence>